<keyword evidence="3" id="KW-0560">Oxidoreductase</keyword>
<evidence type="ECO:0000256" key="1">
    <source>
        <dbReference type="ARBA" id="ARBA00007118"/>
    </source>
</evidence>
<evidence type="ECO:0000256" key="3">
    <source>
        <dbReference type="ARBA" id="ARBA00023002"/>
    </source>
</evidence>
<keyword evidence="4" id="KW-0408">Iron</keyword>
<accession>A0A6N3GID4</accession>
<dbReference type="PANTHER" id="PTHR43673">
    <property type="entry name" value="NAD(P)H NITROREDUCTASE YDGI-RELATED"/>
    <property type="match status" value="1"/>
</dbReference>
<dbReference type="EMBL" id="CACRTR010000016">
    <property type="protein sequence ID" value="VYU64082.1"/>
    <property type="molecule type" value="Genomic_DNA"/>
</dbReference>
<dbReference type="Gene3D" id="3.40.109.10">
    <property type="entry name" value="NADH Oxidase"/>
    <property type="match status" value="1"/>
</dbReference>
<reference evidence="7" key="1">
    <citation type="submission" date="2019-11" db="EMBL/GenBank/DDBJ databases">
        <authorList>
            <person name="Feng L."/>
        </authorList>
    </citation>
    <scope>NUCLEOTIDE SEQUENCE</scope>
    <source>
        <strain evidence="7">ElimosumLFYP34</strain>
    </source>
</reference>
<dbReference type="PANTHER" id="PTHR43673:SF10">
    <property type="entry name" value="NADH DEHYDROGENASE_NAD(P)H NITROREDUCTASE XCC3605-RELATED"/>
    <property type="match status" value="1"/>
</dbReference>
<dbReference type="Pfam" id="PF13237">
    <property type="entry name" value="Fer4_10"/>
    <property type="match status" value="1"/>
</dbReference>
<dbReference type="SUPFAM" id="SSF54862">
    <property type="entry name" value="4Fe-4S ferredoxins"/>
    <property type="match status" value="1"/>
</dbReference>
<dbReference type="PROSITE" id="PS51379">
    <property type="entry name" value="4FE4S_FER_2"/>
    <property type="match status" value="2"/>
</dbReference>
<organism evidence="7">
    <name type="scientific">Eubacterium limosum</name>
    <dbReference type="NCBI Taxonomy" id="1736"/>
    <lineage>
        <taxon>Bacteria</taxon>
        <taxon>Bacillati</taxon>
        <taxon>Bacillota</taxon>
        <taxon>Clostridia</taxon>
        <taxon>Eubacteriales</taxon>
        <taxon>Eubacteriaceae</taxon>
        <taxon>Eubacterium</taxon>
    </lineage>
</organism>
<proteinExistence type="inferred from homology"/>
<gene>
    <name evidence="7" type="ORF">ELLFYP34_03939</name>
</gene>
<feature type="domain" description="4Fe-4S ferredoxin-type" evidence="6">
    <location>
        <begin position="37"/>
        <end position="65"/>
    </location>
</feature>
<dbReference type="GO" id="GO:0016491">
    <property type="term" value="F:oxidoreductase activity"/>
    <property type="evidence" value="ECO:0007669"/>
    <property type="project" value="UniProtKB-KW"/>
</dbReference>
<dbReference type="InterPro" id="IPR029479">
    <property type="entry name" value="Nitroreductase"/>
</dbReference>
<sequence>MEVINQHHIKIDREKCIGCGLCEKDCVAHNIALEDGKARVRAQDCILCGHCVAVCPKAAVAISGYGEAPVPDRGGRLEPEAVLGVIRRRRTIRQFQDREIPEAVLAQVLEAGRITHTAKNMQDVSFIVLDREKEKIEQMAVRLFRRLKPLAGLFSPLARRSQIGDHFFFFHAPIVIVIAAKAPIDGALAAQNMEFVAEANGLGVLFSGFFTTAAGASRGIRKTLGIPRGKKAVTTLVLGYPAVKYQRSAQREALDVRYL</sequence>
<dbReference type="Pfam" id="PF00881">
    <property type="entry name" value="Nitroreductase"/>
    <property type="match status" value="1"/>
</dbReference>
<dbReference type="SUPFAM" id="SSF55469">
    <property type="entry name" value="FMN-dependent nitroreductase-like"/>
    <property type="match status" value="1"/>
</dbReference>
<name>A0A6N3GID4_EUBLI</name>
<evidence type="ECO:0000256" key="5">
    <source>
        <dbReference type="ARBA" id="ARBA00023014"/>
    </source>
</evidence>
<evidence type="ECO:0000259" key="6">
    <source>
        <dbReference type="PROSITE" id="PS51379"/>
    </source>
</evidence>
<dbReference type="InterPro" id="IPR000415">
    <property type="entry name" value="Nitroreductase-like"/>
</dbReference>
<evidence type="ECO:0000313" key="7">
    <source>
        <dbReference type="EMBL" id="VYU64082.1"/>
    </source>
</evidence>
<dbReference type="InterPro" id="IPR017896">
    <property type="entry name" value="4Fe4S_Fe-S-bd"/>
</dbReference>
<keyword evidence="5" id="KW-0411">Iron-sulfur</keyword>
<dbReference type="AlphaFoldDB" id="A0A6N3GID4"/>
<keyword evidence="2" id="KW-0479">Metal-binding</keyword>
<feature type="domain" description="4Fe-4S ferredoxin-type" evidence="6">
    <location>
        <begin position="7"/>
        <end position="36"/>
    </location>
</feature>
<dbReference type="GO" id="GO:0051536">
    <property type="term" value="F:iron-sulfur cluster binding"/>
    <property type="evidence" value="ECO:0007669"/>
    <property type="project" value="UniProtKB-KW"/>
</dbReference>
<protein>
    <submittedName>
        <fullName evidence="7">Ferredoxin-2</fullName>
    </submittedName>
</protein>
<dbReference type="PROSITE" id="PS00198">
    <property type="entry name" value="4FE4S_FER_1"/>
    <property type="match status" value="1"/>
</dbReference>
<evidence type="ECO:0000256" key="4">
    <source>
        <dbReference type="ARBA" id="ARBA00023004"/>
    </source>
</evidence>
<evidence type="ECO:0000256" key="2">
    <source>
        <dbReference type="ARBA" id="ARBA00022723"/>
    </source>
</evidence>
<dbReference type="GO" id="GO:0046872">
    <property type="term" value="F:metal ion binding"/>
    <property type="evidence" value="ECO:0007669"/>
    <property type="project" value="UniProtKB-KW"/>
</dbReference>
<dbReference type="Gene3D" id="3.30.70.20">
    <property type="match status" value="1"/>
</dbReference>
<dbReference type="InterPro" id="IPR017900">
    <property type="entry name" value="4Fe4S_Fe_S_CS"/>
</dbReference>
<comment type="similarity">
    <text evidence="1">Belongs to the nitroreductase family.</text>
</comment>